<accession>A0A239B6W0</accession>
<dbReference type="EMBL" id="FZOJ01000003">
    <property type="protein sequence ID" value="SNS03489.1"/>
    <property type="molecule type" value="Genomic_DNA"/>
</dbReference>
<proteinExistence type="predicted"/>
<keyword evidence="2" id="KW-1185">Reference proteome</keyword>
<gene>
    <name evidence="1" type="ORF">SAMN05446037_100342</name>
</gene>
<name>A0A239B6W0_9FIRM</name>
<dbReference type="AlphaFoldDB" id="A0A239B6W0"/>
<protein>
    <submittedName>
        <fullName evidence="1">Uncharacterized protein</fullName>
    </submittedName>
</protein>
<sequence length="33" mass="3951">MIKNRDEFEVLKNIGHNFLLTKKMIGYNPIIFL</sequence>
<evidence type="ECO:0000313" key="1">
    <source>
        <dbReference type="EMBL" id="SNS03489.1"/>
    </source>
</evidence>
<evidence type="ECO:0000313" key="2">
    <source>
        <dbReference type="Proteomes" id="UP000198304"/>
    </source>
</evidence>
<organism evidence="1 2">
    <name type="scientific">Anaerovirgula multivorans</name>
    <dbReference type="NCBI Taxonomy" id="312168"/>
    <lineage>
        <taxon>Bacteria</taxon>
        <taxon>Bacillati</taxon>
        <taxon>Bacillota</taxon>
        <taxon>Clostridia</taxon>
        <taxon>Peptostreptococcales</taxon>
        <taxon>Natronincolaceae</taxon>
        <taxon>Anaerovirgula</taxon>
    </lineage>
</organism>
<dbReference type="Proteomes" id="UP000198304">
    <property type="component" value="Unassembled WGS sequence"/>
</dbReference>
<reference evidence="1 2" key="1">
    <citation type="submission" date="2017-06" db="EMBL/GenBank/DDBJ databases">
        <authorList>
            <person name="Kim H.J."/>
            <person name="Triplett B.A."/>
        </authorList>
    </citation>
    <scope>NUCLEOTIDE SEQUENCE [LARGE SCALE GENOMIC DNA]</scope>
    <source>
        <strain evidence="1 2">SCA</strain>
    </source>
</reference>